<organism evidence="1 2">
    <name type="scientific">Wallemia mellicola (strain ATCC MYA-4683 / CBS 633.66)</name>
    <name type="common">Wallemia sebi (CBS 633.66)</name>
    <dbReference type="NCBI Taxonomy" id="671144"/>
    <lineage>
        <taxon>Eukaryota</taxon>
        <taxon>Fungi</taxon>
        <taxon>Dikarya</taxon>
        <taxon>Basidiomycota</taxon>
        <taxon>Wallemiomycotina</taxon>
        <taxon>Wallemiomycetes</taxon>
        <taxon>Wallemiales</taxon>
        <taxon>Wallemiaceae</taxon>
        <taxon>Wallemia</taxon>
    </lineage>
</organism>
<dbReference type="RefSeq" id="XP_006958574.1">
    <property type="nucleotide sequence ID" value="XM_006958512.1"/>
</dbReference>
<dbReference type="OMA" id="VIRYEAQ"/>
<protein>
    <submittedName>
        <fullName evidence="1">Pex19 protein</fullName>
    </submittedName>
</protein>
<dbReference type="InterPro" id="IPR038322">
    <property type="entry name" value="Pex19_C_sf"/>
</dbReference>
<proteinExistence type="predicted"/>
<keyword evidence="2" id="KW-1185">Reference proteome</keyword>
<evidence type="ECO:0000313" key="2">
    <source>
        <dbReference type="Proteomes" id="UP000005242"/>
    </source>
</evidence>
<dbReference type="Proteomes" id="UP000005242">
    <property type="component" value="Unassembled WGS sequence"/>
</dbReference>
<dbReference type="PANTHER" id="PTHR12774">
    <property type="entry name" value="PEROXISOMAL BIOGENESIS FACTOR 19"/>
    <property type="match status" value="1"/>
</dbReference>
<dbReference type="AlphaFoldDB" id="I4YB93"/>
<dbReference type="STRING" id="671144.I4YB93"/>
<reference evidence="1 2" key="1">
    <citation type="journal article" date="2012" name="Fungal Genet. Biol.">
        <title>The genome of the xerotolerant mold Wallemia sebi reveals adaptations to osmotic stress and suggests cryptic sexual reproduction.</title>
        <authorList>
            <person name="Padamsee M."/>
            <person name="Kumar T.K.A."/>
            <person name="Riley R."/>
            <person name="Binder M."/>
            <person name="Boyd A."/>
            <person name="Calvo A.M."/>
            <person name="Furukawa K."/>
            <person name="Hesse C."/>
            <person name="Hohmann S."/>
            <person name="James T.Y."/>
            <person name="LaButti K."/>
            <person name="Lapidus A."/>
            <person name="Lindquist E."/>
            <person name="Lucas S."/>
            <person name="Miller K."/>
            <person name="Shantappa S."/>
            <person name="Grigoriev I.V."/>
            <person name="Hibbett D.S."/>
            <person name="McLaughlin D.J."/>
            <person name="Spatafora J.W."/>
            <person name="Aime M.C."/>
        </authorList>
    </citation>
    <scope>NUCLEOTIDE SEQUENCE [LARGE SCALE GENOMIC DNA]</scope>
    <source>
        <strain evidence="2">ATCC MYA-4683 / CBS 633.66</strain>
    </source>
</reference>
<dbReference type="GeneID" id="18475845"/>
<dbReference type="eggNOG" id="KOG3133">
    <property type="taxonomic scope" value="Eukaryota"/>
</dbReference>
<dbReference type="InParanoid" id="I4YB93"/>
<dbReference type="GO" id="GO:0045046">
    <property type="term" value="P:protein import into peroxisome membrane"/>
    <property type="evidence" value="ECO:0007669"/>
    <property type="project" value="TreeGrafter"/>
</dbReference>
<feature type="non-terminal residue" evidence="1">
    <location>
        <position position="80"/>
    </location>
</feature>
<dbReference type="Pfam" id="PF04614">
    <property type="entry name" value="Pex19"/>
    <property type="match status" value="1"/>
</dbReference>
<dbReference type="GO" id="GO:0005778">
    <property type="term" value="C:peroxisomal membrane"/>
    <property type="evidence" value="ECO:0007669"/>
    <property type="project" value="TreeGrafter"/>
</dbReference>
<accession>I4YB93</accession>
<dbReference type="Gene3D" id="1.20.120.900">
    <property type="entry name" value="Pex19, mPTS binding domain"/>
    <property type="match status" value="1"/>
</dbReference>
<dbReference type="HOGENOM" id="CLU_2596806_0_0_1"/>
<dbReference type="KEGG" id="wse:WALSEDRAFT_9082"/>
<feature type="non-terminal residue" evidence="1">
    <location>
        <position position="1"/>
    </location>
</feature>
<name>I4YB93_WALMC</name>
<dbReference type="EMBL" id="JH668233">
    <property type="protein sequence ID" value="EIM21235.1"/>
    <property type="molecule type" value="Genomic_DNA"/>
</dbReference>
<evidence type="ECO:0000313" key="1">
    <source>
        <dbReference type="EMBL" id="EIM21235.1"/>
    </source>
</evidence>
<sequence>DDDDDDDNLDSILESVMTELLSKDILYEPLKELSTKYPDYLDNNKPPKLSQEDYDNFKKQHGYVNDVLAIFESDSPNKDS</sequence>
<dbReference type="InterPro" id="IPR006708">
    <property type="entry name" value="Pex19"/>
</dbReference>
<dbReference type="GO" id="GO:0033328">
    <property type="term" value="F:peroxisome membrane targeting sequence binding"/>
    <property type="evidence" value="ECO:0007669"/>
    <property type="project" value="TreeGrafter"/>
</dbReference>
<gene>
    <name evidence="1" type="ORF">WALSEDRAFT_9082</name>
</gene>
<dbReference type="PANTHER" id="PTHR12774:SF2">
    <property type="entry name" value="PEROXISOMAL BIOGENESIS FACTOR 19"/>
    <property type="match status" value="1"/>
</dbReference>